<organism evidence="13 14">
    <name type="scientific">Leptolyngbya iicbica LK</name>
    <dbReference type="NCBI Taxonomy" id="2294035"/>
    <lineage>
        <taxon>Bacteria</taxon>
        <taxon>Bacillati</taxon>
        <taxon>Cyanobacteriota</taxon>
        <taxon>Cyanophyceae</taxon>
        <taxon>Leptolyngbyales</taxon>
        <taxon>Leptolyngbyaceae</taxon>
        <taxon>Leptolyngbya group</taxon>
        <taxon>Leptolyngbya</taxon>
        <taxon>Leptolyngbya iicbica</taxon>
    </lineage>
</organism>
<name>A0A4Q7E1B6_9CYAN</name>
<dbReference type="GO" id="GO:0000155">
    <property type="term" value="F:phosphorelay sensor kinase activity"/>
    <property type="evidence" value="ECO:0007669"/>
    <property type="project" value="InterPro"/>
</dbReference>
<evidence type="ECO:0000256" key="3">
    <source>
        <dbReference type="ARBA" id="ARBA00012438"/>
    </source>
</evidence>
<dbReference type="Gene3D" id="1.10.287.130">
    <property type="match status" value="1"/>
</dbReference>
<gene>
    <name evidence="13" type="ORF">DYY88_21410</name>
</gene>
<keyword evidence="4" id="KW-0597">Phosphoprotein</keyword>
<dbReference type="PANTHER" id="PTHR45436:SF5">
    <property type="entry name" value="SENSOR HISTIDINE KINASE TRCS"/>
    <property type="match status" value="1"/>
</dbReference>
<evidence type="ECO:0000313" key="13">
    <source>
        <dbReference type="EMBL" id="RZM75194.1"/>
    </source>
</evidence>
<evidence type="ECO:0000256" key="4">
    <source>
        <dbReference type="ARBA" id="ARBA00022553"/>
    </source>
</evidence>
<keyword evidence="10 11" id="KW-0472">Membrane</keyword>
<dbReference type="PRINTS" id="PR00344">
    <property type="entry name" value="BCTRLSENSOR"/>
</dbReference>
<dbReference type="Proteomes" id="UP000292459">
    <property type="component" value="Unassembled WGS sequence"/>
</dbReference>
<evidence type="ECO:0000256" key="8">
    <source>
        <dbReference type="ARBA" id="ARBA00022989"/>
    </source>
</evidence>
<dbReference type="GO" id="GO:0005886">
    <property type="term" value="C:plasma membrane"/>
    <property type="evidence" value="ECO:0007669"/>
    <property type="project" value="TreeGrafter"/>
</dbReference>
<evidence type="ECO:0000256" key="6">
    <source>
        <dbReference type="ARBA" id="ARBA00022692"/>
    </source>
</evidence>
<evidence type="ECO:0000259" key="12">
    <source>
        <dbReference type="PROSITE" id="PS50109"/>
    </source>
</evidence>
<accession>A0A4Q7E1B6</accession>
<evidence type="ECO:0000256" key="11">
    <source>
        <dbReference type="SAM" id="Phobius"/>
    </source>
</evidence>
<comment type="caution">
    <text evidence="13">The sequence shown here is derived from an EMBL/GenBank/DDBJ whole genome shotgun (WGS) entry which is preliminary data.</text>
</comment>
<evidence type="ECO:0000256" key="10">
    <source>
        <dbReference type="ARBA" id="ARBA00023136"/>
    </source>
</evidence>
<comment type="catalytic activity">
    <reaction evidence="1">
        <text>ATP + protein L-histidine = ADP + protein N-phospho-L-histidine.</text>
        <dbReference type="EC" id="2.7.13.3"/>
    </reaction>
</comment>
<dbReference type="Pfam" id="PF02518">
    <property type="entry name" value="HATPase_c"/>
    <property type="match status" value="1"/>
</dbReference>
<keyword evidence="7 13" id="KW-0418">Kinase</keyword>
<dbReference type="FunFam" id="3.30.565.10:FF:000006">
    <property type="entry name" value="Sensor histidine kinase WalK"/>
    <property type="match status" value="1"/>
</dbReference>
<dbReference type="Gene3D" id="3.30.565.10">
    <property type="entry name" value="Histidine kinase-like ATPase, C-terminal domain"/>
    <property type="match status" value="1"/>
</dbReference>
<dbReference type="SUPFAM" id="SSF55874">
    <property type="entry name" value="ATPase domain of HSP90 chaperone/DNA topoisomerase II/histidine kinase"/>
    <property type="match status" value="1"/>
</dbReference>
<feature type="transmembrane region" description="Helical" evidence="11">
    <location>
        <begin position="20"/>
        <end position="45"/>
    </location>
</feature>
<keyword evidence="9" id="KW-0902">Two-component regulatory system</keyword>
<dbReference type="RefSeq" id="WP_044148839.1">
    <property type="nucleotide sequence ID" value="NZ_QVFV01000009.1"/>
</dbReference>
<feature type="transmembrane region" description="Helical" evidence="11">
    <location>
        <begin position="183"/>
        <end position="203"/>
    </location>
</feature>
<dbReference type="InterPro" id="IPR036890">
    <property type="entry name" value="HATPase_C_sf"/>
</dbReference>
<dbReference type="Pfam" id="PF00512">
    <property type="entry name" value="HisKA"/>
    <property type="match status" value="1"/>
</dbReference>
<evidence type="ECO:0000256" key="9">
    <source>
        <dbReference type="ARBA" id="ARBA00023012"/>
    </source>
</evidence>
<proteinExistence type="predicted"/>
<dbReference type="InterPro" id="IPR004358">
    <property type="entry name" value="Sig_transdc_His_kin-like_C"/>
</dbReference>
<keyword evidence="14" id="KW-1185">Reference proteome</keyword>
<dbReference type="CDD" id="cd00082">
    <property type="entry name" value="HisKA"/>
    <property type="match status" value="1"/>
</dbReference>
<dbReference type="PANTHER" id="PTHR45436">
    <property type="entry name" value="SENSOR HISTIDINE KINASE YKOH"/>
    <property type="match status" value="1"/>
</dbReference>
<evidence type="ECO:0000256" key="5">
    <source>
        <dbReference type="ARBA" id="ARBA00022679"/>
    </source>
</evidence>
<keyword evidence="5" id="KW-0808">Transferase</keyword>
<keyword evidence="6 11" id="KW-0812">Transmembrane</keyword>
<reference evidence="13 14" key="1">
    <citation type="submission" date="2018-11" db="EMBL/GenBank/DDBJ databases">
        <title>Whole genome sequencing of an environmental sample.</title>
        <authorList>
            <person name="Sarangi A.N."/>
            <person name="Singh D."/>
            <person name="Tripathy S."/>
        </authorList>
    </citation>
    <scope>NUCLEOTIDE SEQUENCE [LARGE SCALE GENOMIC DNA]</scope>
    <source>
        <strain evidence="13 14">Lakshadweep</strain>
    </source>
</reference>
<dbReference type="AlphaFoldDB" id="A0A4Q7E1B6"/>
<dbReference type="EMBL" id="QVFV01000009">
    <property type="protein sequence ID" value="RZM75194.1"/>
    <property type="molecule type" value="Genomic_DNA"/>
</dbReference>
<evidence type="ECO:0000256" key="2">
    <source>
        <dbReference type="ARBA" id="ARBA00004370"/>
    </source>
</evidence>
<dbReference type="SUPFAM" id="SSF47384">
    <property type="entry name" value="Homodimeric domain of signal transducing histidine kinase"/>
    <property type="match status" value="1"/>
</dbReference>
<sequence length="481" mass="52419">MLPLRRQPSQVLPWLDIHSLRFRLTAGVVLASALTIGSVTAWLNWQLQQSLLASQQIAVTDLSQQFREDVTLYDTTMPTQAAVQKAIDQRAMGDTAIWVRTADEAMWAQSETLRMGSWQAAGITEFVQTLPPQPRVELVTVGDRSLALCVSTFDMAGQDLGALYVIKDVTQARQTYLAMMRHLVVISGSAVVVLAILIAVYVGRSLRPLKSLSQQVAGVTAEALDVTQLQLDQAPTEVTELALALDHTLECLAQSWTQQRRLLGDVSHELRTPLTLVQGYLQSTLRRCQTLTTDQRDGLETAAAEADRTIQILNDLLVLTRARMGHLQIGAAPIDVKPVLLAAVMQVDPAGDRIEADIQAAPLWVRGDANALQQVFVKLLENALNYSPPGTPVIVRAGRQADQAVVQVCDQGRGIPLAEQTAIFQPFYRVDVDRSRATGGTGLGLAIVHTLLTQMHGRIQVQSVPAVGSTFTVQLPLTQGE</sequence>
<dbReference type="InterPro" id="IPR003594">
    <property type="entry name" value="HATPase_dom"/>
</dbReference>
<dbReference type="InterPro" id="IPR050428">
    <property type="entry name" value="TCS_sensor_his_kinase"/>
</dbReference>
<feature type="domain" description="Histidine kinase" evidence="12">
    <location>
        <begin position="265"/>
        <end position="479"/>
    </location>
</feature>
<dbReference type="InterPro" id="IPR005467">
    <property type="entry name" value="His_kinase_dom"/>
</dbReference>
<keyword evidence="8 11" id="KW-1133">Transmembrane helix</keyword>
<dbReference type="InterPro" id="IPR036097">
    <property type="entry name" value="HisK_dim/P_sf"/>
</dbReference>
<dbReference type="OrthoDB" id="9763461at2"/>
<evidence type="ECO:0000256" key="7">
    <source>
        <dbReference type="ARBA" id="ARBA00022777"/>
    </source>
</evidence>
<dbReference type="SMART" id="SM00387">
    <property type="entry name" value="HATPase_c"/>
    <property type="match status" value="1"/>
</dbReference>
<protein>
    <recommendedName>
        <fullName evidence="3">histidine kinase</fullName>
        <ecNumber evidence="3">2.7.13.3</ecNumber>
    </recommendedName>
</protein>
<dbReference type="SMART" id="SM00388">
    <property type="entry name" value="HisKA"/>
    <property type="match status" value="1"/>
</dbReference>
<dbReference type="EC" id="2.7.13.3" evidence="3"/>
<evidence type="ECO:0000256" key="1">
    <source>
        <dbReference type="ARBA" id="ARBA00000085"/>
    </source>
</evidence>
<dbReference type="InterPro" id="IPR003661">
    <property type="entry name" value="HisK_dim/P_dom"/>
</dbReference>
<dbReference type="PROSITE" id="PS50109">
    <property type="entry name" value="HIS_KIN"/>
    <property type="match status" value="1"/>
</dbReference>
<evidence type="ECO:0000313" key="14">
    <source>
        <dbReference type="Proteomes" id="UP000292459"/>
    </source>
</evidence>
<comment type="subcellular location">
    <subcellularLocation>
        <location evidence="2">Membrane</location>
    </subcellularLocation>
</comment>
<dbReference type="CDD" id="cd00075">
    <property type="entry name" value="HATPase"/>
    <property type="match status" value="1"/>
</dbReference>